<dbReference type="STRING" id="1121324.CLIT_14c00630"/>
<dbReference type="eggNOG" id="COG1464">
    <property type="taxonomic scope" value="Bacteria"/>
</dbReference>
<evidence type="ECO:0000256" key="7">
    <source>
        <dbReference type="PIRSR" id="PIRSR002854-1"/>
    </source>
</evidence>
<dbReference type="NCBIfam" id="TIGR00363">
    <property type="entry name" value="MetQ/NlpA family lipoprotein"/>
    <property type="match status" value="1"/>
</dbReference>
<comment type="caution">
    <text evidence="9">The sequence shown here is derived from an EMBL/GenBank/DDBJ whole genome shotgun (WGS) entry which is preliminary data.</text>
</comment>
<feature type="signal peptide" evidence="8">
    <location>
        <begin position="1"/>
        <end position="19"/>
    </location>
</feature>
<dbReference type="AlphaFoldDB" id="A0A069RK86"/>
<keyword evidence="2 8" id="KW-0732">Signal</keyword>
<dbReference type="Proteomes" id="UP000027946">
    <property type="component" value="Unassembled WGS sequence"/>
</dbReference>
<dbReference type="PIRSF" id="PIRSF002854">
    <property type="entry name" value="MetQ"/>
    <property type="match status" value="1"/>
</dbReference>
<evidence type="ECO:0000256" key="5">
    <source>
        <dbReference type="ARBA" id="ARBA00023288"/>
    </source>
</evidence>
<evidence type="ECO:0000256" key="2">
    <source>
        <dbReference type="ARBA" id="ARBA00022729"/>
    </source>
</evidence>
<evidence type="ECO:0000313" key="10">
    <source>
        <dbReference type="Proteomes" id="UP000027946"/>
    </source>
</evidence>
<comment type="similarity">
    <text evidence="6">Belongs to the nlpA lipoprotein family.</text>
</comment>
<dbReference type="RefSeq" id="WP_038266460.1">
    <property type="nucleotide sequence ID" value="NZ_FSRH01000016.1"/>
</dbReference>
<evidence type="ECO:0000313" key="9">
    <source>
        <dbReference type="EMBL" id="KDR94602.1"/>
    </source>
</evidence>
<dbReference type="PANTHER" id="PTHR30429">
    <property type="entry name" value="D-METHIONINE-BINDING LIPOPROTEIN METQ"/>
    <property type="match status" value="1"/>
</dbReference>
<dbReference type="Pfam" id="PF03180">
    <property type="entry name" value="Lipoprotein_9"/>
    <property type="match status" value="1"/>
</dbReference>
<keyword evidence="5 6" id="KW-0449">Lipoprotein</keyword>
<dbReference type="EMBL" id="JJMM01000014">
    <property type="protein sequence ID" value="KDR94602.1"/>
    <property type="molecule type" value="Genomic_DNA"/>
</dbReference>
<dbReference type="GO" id="GO:0016020">
    <property type="term" value="C:membrane"/>
    <property type="evidence" value="ECO:0007669"/>
    <property type="project" value="UniProtKB-SubCell"/>
</dbReference>
<evidence type="ECO:0000256" key="1">
    <source>
        <dbReference type="ARBA" id="ARBA00004635"/>
    </source>
</evidence>
<gene>
    <name evidence="9" type="primary">metQ</name>
    <name evidence="9" type="ORF">CLIT_14c00630</name>
</gene>
<evidence type="ECO:0000256" key="4">
    <source>
        <dbReference type="ARBA" id="ARBA00023139"/>
    </source>
</evidence>
<dbReference type="PROSITE" id="PS51257">
    <property type="entry name" value="PROKAR_LIPOPROTEIN"/>
    <property type="match status" value="1"/>
</dbReference>
<feature type="lipid moiety-binding region" description="S-diacylglycerol cysteine" evidence="7">
    <location>
        <position position="21"/>
    </location>
</feature>
<sequence length="272" mass="29668">MKKLLKSALLIALSVTLLAGCTAKGEDAAPASQEKTLVVGATPVPHSEILEFIKPQLEEKGIKLEIKEFNDYVTPNLALSEGELDANFFQHAPYMDDFAAKNNIEIVSAGNVHVEPMAGYSKSIKDLQALEDGAAVAIPNDPTNEGRALLLLQSQGIIELKDNASLSQTPNDIVKNEKNLSFKELDAAQLPRVLDDVELAVINTNYALKAGMNPLNDSLFIEGKDSPYANIVTVRDGDTEREDIKTLMEVLNSEEVKKFIEEKYEGAIIPAF</sequence>
<keyword evidence="10" id="KW-1185">Reference proteome</keyword>
<evidence type="ECO:0000256" key="3">
    <source>
        <dbReference type="ARBA" id="ARBA00023136"/>
    </source>
</evidence>
<dbReference type="OrthoDB" id="9812878at2"/>
<evidence type="ECO:0000256" key="8">
    <source>
        <dbReference type="SAM" id="SignalP"/>
    </source>
</evidence>
<accession>A0A069RK86</accession>
<reference evidence="9 10" key="1">
    <citation type="submission" date="2014-03" db="EMBL/GenBank/DDBJ databases">
        <title>Genome sequence of Clostridium litorale W6, DSM 5388.</title>
        <authorList>
            <person name="Poehlein A."/>
            <person name="Jagirdar A."/>
            <person name="Khonsari B."/>
            <person name="Chibani C.M."/>
            <person name="Gutierrez Gutierrez D.A."/>
            <person name="Davydova E."/>
            <person name="Alghaithi H.S."/>
            <person name="Nair K.P."/>
            <person name="Dhamotharan K."/>
            <person name="Chandran L."/>
            <person name="G W."/>
            <person name="Daniel R."/>
        </authorList>
    </citation>
    <scope>NUCLEOTIDE SEQUENCE [LARGE SCALE GENOMIC DNA]</scope>
    <source>
        <strain evidence="9 10">W6</strain>
    </source>
</reference>
<comment type="subcellular location">
    <subcellularLocation>
        <location evidence="1">Membrane</location>
        <topology evidence="1">Lipid-anchor</topology>
    </subcellularLocation>
</comment>
<name>A0A069RK86_PEPLI</name>
<dbReference type="Gene3D" id="3.40.190.10">
    <property type="entry name" value="Periplasmic binding protein-like II"/>
    <property type="match status" value="2"/>
</dbReference>
<dbReference type="PANTHER" id="PTHR30429:SF0">
    <property type="entry name" value="METHIONINE-BINDING LIPOPROTEIN METQ"/>
    <property type="match status" value="1"/>
</dbReference>
<dbReference type="SUPFAM" id="SSF53850">
    <property type="entry name" value="Periplasmic binding protein-like II"/>
    <property type="match status" value="1"/>
</dbReference>
<organism evidence="9 10">
    <name type="scientific">Peptoclostridium litorale DSM 5388</name>
    <dbReference type="NCBI Taxonomy" id="1121324"/>
    <lineage>
        <taxon>Bacteria</taxon>
        <taxon>Bacillati</taxon>
        <taxon>Bacillota</taxon>
        <taxon>Clostridia</taxon>
        <taxon>Peptostreptococcales</taxon>
        <taxon>Peptoclostridiaceae</taxon>
        <taxon>Peptoclostridium</taxon>
    </lineage>
</organism>
<proteinExistence type="inferred from homology"/>
<feature type="chain" id="PRO_5038770286" description="Lipoprotein" evidence="8">
    <location>
        <begin position="20"/>
        <end position="272"/>
    </location>
</feature>
<evidence type="ECO:0000256" key="6">
    <source>
        <dbReference type="PIRNR" id="PIRNR002854"/>
    </source>
</evidence>
<dbReference type="InterPro" id="IPR004872">
    <property type="entry name" value="Lipoprotein_NlpA"/>
</dbReference>
<protein>
    <recommendedName>
        <fullName evidence="6">Lipoprotein</fullName>
    </recommendedName>
</protein>
<keyword evidence="3" id="KW-0472">Membrane</keyword>
<keyword evidence="4" id="KW-0564">Palmitate</keyword>
<dbReference type="CDD" id="cd13597">
    <property type="entry name" value="PBP2_lipoprotein_Tp32"/>
    <property type="match status" value="1"/>
</dbReference>